<dbReference type="Proteomes" id="UP000599312">
    <property type="component" value="Unassembled WGS sequence"/>
</dbReference>
<evidence type="ECO:0000313" key="2">
    <source>
        <dbReference type="Proteomes" id="UP000599312"/>
    </source>
</evidence>
<proteinExistence type="predicted"/>
<keyword evidence="2" id="KW-1185">Reference proteome</keyword>
<dbReference type="RefSeq" id="WP_196271456.1">
    <property type="nucleotide sequence ID" value="NZ_JADQDO010000003.1"/>
</dbReference>
<protein>
    <submittedName>
        <fullName evidence="1">Uncharacterized protein</fullName>
    </submittedName>
</protein>
<dbReference type="EMBL" id="JADQDO010000003">
    <property type="protein sequence ID" value="MBF9233452.1"/>
    <property type="molecule type" value="Genomic_DNA"/>
</dbReference>
<evidence type="ECO:0000313" key="1">
    <source>
        <dbReference type="EMBL" id="MBF9233452.1"/>
    </source>
</evidence>
<dbReference type="AlphaFoldDB" id="A0A931FPG2"/>
<name>A0A931FPG2_9HYPH</name>
<reference evidence="1" key="1">
    <citation type="submission" date="2020-11" db="EMBL/GenBank/DDBJ databases">
        <authorList>
            <person name="Kim M.K."/>
        </authorList>
    </citation>
    <scope>NUCLEOTIDE SEQUENCE</scope>
    <source>
        <strain evidence="1">BT350</strain>
    </source>
</reference>
<accession>A0A931FPG2</accession>
<gene>
    <name evidence="1" type="ORF">I2H38_08665</name>
</gene>
<comment type="caution">
    <text evidence="1">The sequence shown here is derived from an EMBL/GenBank/DDBJ whole genome shotgun (WGS) entry which is preliminary data.</text>
</comment>
<organism evidence="1 2">
    <name type="scientific">Microvirga alba</name>
    <dbReference type="NCBI Taxonomy" id="2791025"/>
    <lineage>
        <taxon>Bacteria</taxon>
        <taxon>Pseudomonadati</taxon>
        <taxon>Pseudomonadota</taxon>
        <taxon>Alphaproteobacteria</taxon>
        <taxon>Hyphomicrobiales</taxon>
        <taxon>Methylobacteriaceae</taxon>
        <taxon>Microvirga</taxon>
    </lineage>
</organism>
<sequence>MNSSTSSSEARSWRSFAVTLLAATAIAVVAIAAVAYAVDPYDTGRSSLFAKAGVRPQGPRKANPSRGRDPAFNAMISGNSRIQMLSPERLNEATGLNFVQLAVPGSGPKEHLTLIDWFLRHRKEQPKALVVSVDDLWCTSDPALPNDKPFPFWLYSADPLEYARGLVRYDILEELPRRLSYVFGKKAERARPDGYWDYEPDYIRLGYTTNPEIRKRLEQTPHANDPRLERDPLEGRRQFPAIERLKDVAVSLPKDMPLVLIIPPAYKNLMPLPNTEAAFVDRACKASVASVAQVHARTAVVDWRVDRPENRDPELFFDMMHYRAPIAKVIEADVAEALRRFR</sequence>